<dbReference type="Ensembl" id="ENSCAFT00040020034.1">
    <property type="protein sequence ID" value="ENSCAFP00040017381.1"/>
    <property type="gene ID" value="ENSCAFG00040010658.1"/>
</dbReference>
<feature type="domain" description="Peptidase S1" evidence="3">
    <location>
        <begin position="47"/>
        <end position="318"/>
    </location>
</feature>
<dbReference type="PANTHER" id="PTHR24271:SF47">
    <property type="entry name" value="KALLIKREIN-1"/>
    <property type="match status" value="1"/>
</dbReference>
<sequence length="395" mass="43601">MCVYDKDALQGYTRRAVSAGALLGLRRKEEEKGRRKVGRGWRKGEKVQGGTGPTLGWWPGHPLLGTSPTAPAAAEPVPGPPPPASPPLLFLFLTLPVVFTLSLCALSFHPPRLPLWLTCHVLLSHLWFFLVALFLLNCLSLPISPRVCLSSGPSSSSLVSSPYPASLSSFLGAPSLLSNYQLWLGRYNLFEHEDTAQFVQVRESFPHPEFNLSLLKNHTRLPEEDYSHDIMLLRLAEPAQITDAVRVLDLPTQEPQVGSTCYASGWGSIEPDKFIYPDDLQCVDLELLSNDICANAHSQKVTEFMLCAGHLEGGKDTCVVSQPVLLPHPQASWNWGRGLRARLPTAVSIASQHQLPQGSLWALPLPLFLPYPHPDITPISLHIRVHPFLLHLFTV</sequence>
<keyword evidence="1" id="KW-1015">Disulfide bond</keyword>
<proteinExistence type="predicted"/>
<evidence type="ECO:0000313" key="4">
    <source>
        <dbReference type="Ensembl" id="ENSCAFP00040017381.1"/>
    </source>
</evidence>
<keyword evidence="2" id="KW-1133">Transmembrane helix</keyword>
<protein>
    <submittedName>
        <fullName evidence="4">Kallikrein 1</fullName>
    </submittedName>
</protein>
<dbReference type="InterPro" id="IPR009003">
    <property type="entry name" value="Peptidase_S1_PA"/>
</dbReference>
<dbReference type="Gene3D" id="2.40.10.10">
    <property type="entry name" value="Trypsin-like serine proteases"/>
    <property type="match status" value="2"/>
</dbReference>
<dbReference type="SMART" id="SM00020">
    <property type="entry name" value="Tryp_SPc"/>
    <property type="match status" value="1"/>
</dbReference>
<evidence type="ECO:0000259" key="3">
    <source>
        <dbReference type="PROSITE" id="PS50240"/>
    </source>
</evidence>
<keyword evidence="2" id="KW-0812">Transmembrane</keyword>
<dbReference type="GO" id="GO:0006508">
    <property type="term" value="P:proteolysis"/>
    <property type="evidence" value="ECO:0007669"/>
    <property type="project" value="InterPro"/>
</dbReference>
<dbReference type="PANTHER" id="PTHR24271">
    <property type="entry name" value="KALLIKREIN-RELATED"/>
    <property type="match status" value="1"/>
</dbReference>
<dbReference type="PROSITE" id="PS50240">
    <property type="entry name" value="TRYPSIN_DOM"/>
    <property type="match status" value="1"/>
</dbReference>
<dbReference type="OrthoDB" id="10061449at2759"/>
<dbReference type="Pfam" id="PF00089">
    <property type="entry name" value="Trypsin"/>
    <property type="match status" value="1"/>
</dbReference>
<feature type="transmembrane region" description="Helical" evidence="2">
    <location>
        <begin position="115"/>
        <end position="136"/>
    </location>
</feature>
<evidence type="ECO:0000256" key="2">
    <source>
        <dbReference type="SAM" id="Phobius"/>
    </source>
</evidence>
<gene>
    <name evidence="4" type="primary">KLK1</name>
</gene>
<dbReference type="GO" id="GO:0004252">
    <property type="term" value="F:serine-type endopeptidase activity"/>
    <property type="evidence" value="ECO:0007669"/>
    <property type="project" value="InterPro"/>
</dbReference>
<reference evidence="4" key="2">
    <citation type="submission" date="2025-08" db="UniProtKB">
        <authorList>
            <consortium name="Ensembl"/>
        </authorList>
    </citation>
    <scope>IDENTIFICATION</scope>
</reference>
<dbReference type="AlphaFoldDB" id="A0A8C0S8C4"/>
<dbReference type="CDD" id="cd00190">
    <property type="entry name" value="Tryp_SPc"/>
    <property type="match status" value="1"/>
</dbReference>
<keyword evidence="2" id="KW-0472">Membrane</keyword>
<name>A0A8C0S8C4_CANLF</name>
<evidence type="ECO:0000256" key="1">
    <source>
        <dbReference type="ARBA" id="ARBA00023157"/>
    </source>
</evidence>
<organism evidence="4 5">
    <name type="scientific">Canis lupus familiaris</name>
    <name type="common">Dog</name>
    <name type="synonym">Canis familiaris</name>
    <dbReference type="NCBI Taxonomy" id="9615"/>
    <lineage>
        <taxon>Eukaryota</taxon>
        <taxon>Metazoa</taxon>
        <taxon>Chordata</taxon>
        <taxon>Craniata</taxon>
        <taxon>Vertebrata</taxon>
        <taxon>Euteleostomi</taxon>
        <taxon>Mammalia</taxon>
        <taxon>Eutheria</taxon>
        <taxon>Laurasiatheria</taxon>
        <taxon>Carnivora</taxon>
        <taxon>Caniformia</taxon>
        <taxon>Canidae</taxon>
        <taxon>Canis</taxon>
    </lineage>
</organism>
<dbReference type="InterPro" id="IPR001254">
    <property type="entry name" value="Trypsin_dom"/>
</dbReference>
<feature type="transmembrane region" description="Helical" evidence="2">
    <location>
        <begin position="88"/>
        <end position="108"/>
    </location>
</feature>
<dbReference type="SUPFAM" id="SSF50494">
    <property type="entry name" value="Trypsin-like serine proteases"/>
    <property type="match status" value="1"/>
</dbReference>
<dbReference type="Proteomes" id="UP000694542">
    <property type="component" value="Chromosome 1"/>
</dbReference>
<evidence type="ECO:0000313" key="5">
    <source>
        <dbReference type="Proteomes" id="UP000694542"/>
    </source>
</evidence>
<reference evidence="4" key="1">
    <citation type="submission" date="2018-10" db="EMBL/GenBank/DDBJ databases">
        <title>De novo assembly of a Great Dane genome.</title>
        <authorList>
            <person name="Kidd J.M."/>
            <person name="Pendleton A.L."/>
            <person name="Shen F."/>
            <person name="Emery S."/>
        </authorList>
    </citation>
    <scope>NUCLEOTIDE SEQUENCE [LARGE SCALE GENOMIC DNA]</scope>
    <source>
        <strain evidence="4">Great Dane</strain>
    </source>
</reference>
<accession>A0A8C0S8C4</accession>
<dbReference type="InterPro" id="IPR043504">
    <property type="entry name" value="Peptidase_S1_PA_chymotrypsin"/>
</dbReference>